<dbReference type="HOGENOM" id="CLU_3111566_0_0_1"/>
<accession>H2XPQ7</accession>
<evidence type="ECO:0000313" key="2">
    <source>
        <dbReference type="Proteomes" id="UP000008144"/>
    </source>
</evidence>
<dbReference type="InParanoid" id="H2XPQ7"/>
<proteinExistence type="predicted"/>
<name>H2XPQ7_CIOIN</name>
<reference evidence="1" key="2">
    <citation type="submission" date="2025-08" db="UniProtKB">
        <authorList>
            <consortium name="Ensembl"/>
        </authorList>
    </citation>
    <scope>IDENTIFICATION</scope>
</reference>
<evidence type="ECO:0000313" key="1">
    <source>
        <dbReference type="Ensembl" id="ENSCINP00000031641.1"/>
    </source>
</evidence>
<reference evidence="2" key="1">
    <citation type="journal article" date="2002" name="Science">
        <title>The draft genome of Ciona intestinalis: insights into chordate and vertebrate origins.</title>
        <authorList>
            <person name="Dehal P."/>
            <person name="Satou Y."/>
            <person name="Campbell R.K."/>
            <person name="Chapman J."/>
            <person name="Degnan B."/>
            <person name="De Tomaso A."/>
            <person name="Davidson B."/>
            <person name="Di Gregorio A."/>
            <person name="Gelpke M."/>
            <person name="Goodstein D.M."/>
            <person name="Harafuji N."/>
            <person name="Hastings K.E."/>
            <person name="Ho I."/>
            <person name="Hotta K."/>
            <person name="Huang W."/>
            <person name="Kawashima T."/>
            <person name="Lemaire P."/>
            <person name="Martinez D."/>
            <person name="Meinertzhagen I.A."/>
            <person name="Necula S."/>
            <person name="Nonaka M."/>
            <person name="Putnam N."/>
            <person name="Rash S."/>
            <person name="Saiga H."/>
            <person name="Satake M."/>
            <person name="Terry A."/>
            <person name="Yamada L."/>
            <person name="Wang H.G."/>
            <person name="Awazu S."/>
            <person name="Azumi K."/>
            <person name="Boore J."/>
            <person name="Branno M."/>
            <person name="Chin-Bow S."/>
            <person name="DeSantis R."/>
            <person name="Doyle S."/>
            <person name="Francino P."/>
            <person name="Keys D.N."/>
            <person name="Haga S."/>
            <person name="Hayashi H."/>
            <person name="Hino K."/>
            <person name="Imai K.S."/>
            <person name="Inaba K."/>
            <person name="Kano S."/>
            <person name="Kobayashi K."/>
            <person name="Kobayashi M."/>
            <person name="Lee B.I."/>
            <person name="Makabe K.W."/>
            <person name="Manohar C."/>
            <person name="Matassi G."/>
            <person name="Medina M."/>
            <person name="Mochizuki Y."/>
            <person name="Mount S."/>
            <person name="Morishita T."/>
            <person name="Miura S."/>
            <person name="Nakayama A."/>
            <person name="Nishizaka S."/>
            <person name="Nomoto H."/>
            <person name="Ohta F."/>
            <person name="Oishi K."/>
            <person name="Rigoutsos I."/>
            <person name="Sano M."/>
            <person name="Sasaki A."/>
            <person name="Sasakura Y."/>
            <person name="Shoguchi E."/>
            <person name="Shin-i T."/>
            <person name="Spagnuolo A."/>
            <person name="Stainier D."/>
            <person name="Suzuki M.M."/>
            <person name="Tassy O."/>
            <person name="Takatori N."/>
            <person name="Tokuoka M."/>
            <person name="Yagi K."/>
            <person name="Yoshizaki F."/>
            <person name="Wada S."/>
            <person name="Zhang C."/>
            <person name="Hyatt P.D."/>
            <person name="Larimer F."/>
            <person name="Detter C."/>
            <person name="Doggett N."/>
            <person name="Glavina T."/>
            <person name="Hawkins T."/>
            <person name="Richardson P."/>
            <person name="Lucas S."/>
            <person name="Kohara Y."/>
            <person name="Levine M."/>
            <person name="Satoh N."/>
            <person name="Rokhsar D.S."/>
        </authorList>
    </citation>
    <scope>NUCLEOTIDE SEQUENCE [LARGE SCALE GENOMIC DNA]</scope>
</reference>
<organism evidence="1 2">
    <name type="scientific">Ciona intestinalis</name>
    <name type="common">Transparent sea squirt</name>
    <name type="synonym">Ascidia intestinalis</name>
    <dbReference type="NCBI Taxonomy" id="7719"/>
    <lineage>
        <taxon>Eukaryota</taxon>
        <taxon>Metazoa</taxon>
        <taxon>Chordata</taxon>
        <taxon>Tunicata</taxon>
        <taxon>Ascidiacea</taxon>
        <taxon>Phlebobranchia</taxon>
        <taxon>Cionidae</taxon>
        <taxon>Ciona</taxon>
    </lineage>
</organism>
<dbReference type="Proteomes" id="UP000008144">
    <property type="component" value="Unassembled WGS sequence"/>
</dbReference>
<dbReference type="AlphaFoldDB" id="H2XPQ7"/>
<protein>
    <submittedName>
        <fullName evidence="1">Uncharacterized protein</fullName>
    </submittedName>
</protein>
<sequence length="51" mass="6069">NAFSWHIWTWRLTIYLFKLKPNNEGADAPTSFKGQEIKTNCRKIYSSQCKF</sequence>
<dbReference type="Ensembl" id="ENSCINT00000031589.1">
    <property type="protein sequence ID" value="ENSCINP00000031641.1"/>
    <property type="gene ID" value="ENSCING00000020695.1"/>
</dbReference>
<reference evidence="1" key="3">
    <citation type="submission" date="2025-09" db="UniProtKB">
        <authorList>
            <consortium name="Ensembl"/>
        </authorList>
    </citation>
    <scope>IDENTIFICATION</scope>
</reference>
<keyword evidence="2" id="KW-1185">Reference proteome</keyword>